<proteinExistence type="predicted"/>
<feature type="signal peptide" evidence="1">
    <location>
        <begin position="1"/>
        <end position="15"/>
    </location>
</feature>
<evidence type="ECO:0000313" key="2">
    <source>
        <dbReference type="EMBL" id="SUZ12988.1"/>
    </source>
</evidence>
<dbReference type="EMBL" id="UIGY01000209">
    <property type="protein sequence ID" value="SUZ12988.1"/>
    <property type="molecule type" value="Genomic_DNA"/>
</dbReference>
<organism evidence="2">
    <name type="scientific">Blumeria graminis f. sp. tritici 96224</name>
    <dbReference type="NCBI Taxonomy" id="1268274"/>
    <lineage>
        <taxon>Eukaryota</taxon>
        <taxon>Fungi</taxon>
        <taxon>Dikarya</taxon>
        <taxon>Ascomycota</taxon>
        <taxon>Pezizomycotina</taxon>
        <taxon>Leotiomycetes</taxon>
        <taxon>Erysiphales</taxon>
        <taxon>Erysiphaceae</taxon>
        <taxon>Blumeria</taxon>
    </lineage>
</organism>
<feature type="non-terminal residue" evidence="2">
    <location>
        <position position="310"/>
    </location>
</feature>
<gene>
    <name evidence="2" type="ORF">BGT96224V2_LOCUS6175</name>
</gene>
<dbReference type="AlphaFoldDB" id="A0A381LGI6"/>
<sequence>MHCLLAILLLAGDLARDNDRLAVMGIDRHSDYYKAFHPNGIRQFRGAESGTDIMVAARPTNGPGTYMAVYCSPSEDLNSLGKYISRNTRQLNERYKDIIHQGISKGPRGLQLSKDKHKNLSKSWGHHTSELLQKEDIAITRINSLNYQEWLDTRDTTLTPDRDYVRPNWLDNVFDISDVVLDGKFLLSSDIQGDQSALAWVEGRLNAFHKNEESNIWNQMKFSSDDDGYYRYLRSFLTHHFVEIKEIKFALEEVTFMNVSRASNDQQLKLQKVSEIELKIKQQLEILGTRNLRFVESPAYGLIGPFKSVN</sequence>
<name>A0A381LGI6_BLUGR</name>
<keyword evidence="1" id="KW-0732">Signal</keyword>
<feature type="chain" id="PRO_5016830649" evidence="1">
    <location>
        <begin position="16"/>
        <end position="310"/>
    </location>
</feature>
<accession>A0A381LGI6</accession>
<reference evidence="2" key="1">
    <citation type="submission" date="2018-07" db="EMBL/GenBank/DDBJ databases">
        <authorList>
            <person name="Quirk P.G."/>
            <person name="Krulwich T.A."/>
        </authorList>
    </citation>
    <scope>NUCLEOTIDE SEQUENCE</scope>
    <source>
        <strain evidence="2">96224</strain>
    </source>
</reference>
<protein>
    <submittedName>
        <fullName evidence="2">BgtAcSP-30434</fullName>
    </submittedName>
</protein>
<evidence type="ECO:0000256" key="1">
    <source>
        <dbReference type="SAM" id="SignalP"/>
    </source>
</evidence>